<dbReference type="Proteomes" id="UP001161567">
    <property type="component" value="Unassembled WGS sequence"/>
</dbReference>
<organism evidence="2 3">
    <name type="scientific">Acinetobacter johnsonii</name>
    <dbReference type="NCBI Taxonomy" id="40214"/>
    <lineage>
        <taxon>Bacteria</taxon>
        <taxon>Pseudomonadati</taxon>
        <taxon>Pseudomonadota</taxon>
        <taxon>Gammaproteobacteria</taxon>
        <taxon>Moraxellales</taxon>
        <taxon>Moraxellaceae</taxon>
        <taxon>Acinetobacter</taxon>
    </lineage>
</organism>
<accession>A0AA42QPS2</accession>
<comment type="caution">
    <text evidence="2">The sequence shown here is derived from an EMBL/GenBank/DDBJ whole genome shotgun (WGS) entry which is preliminary data.</text>
</comment>
<dbReference type="AlphaFoldDB" id="A0AA42QPS2"/>
<feature type="coiled-coil region" evidence="1">
    <location>
        <begin position="2"/>
        <end position="29"/>
    </location>
</feature>
<reference evidence="2" key="1">
    <citation type="submission" date="2022-09" db="EMBL/GenBank/DDBJ databases">
        <title>Intensive care unit water sources are persistently colonized with multi-drug resistant bacteria and are the site of extensive horizontal gene transfer of antibiotic resistance genes.</title>
        <authorList>
            <person name="Diorio-Toth L."/>
        </authorList>
    </citation>
    <scope>NUCLEOTIDE SEQUENCE</scope>
    <source>
        <strain evidence="2">GD03725</strain>
    </source>
</reference>
<evidence type="ECO:0000256" key="1">
    <source>
        <dbReference type="SAM" id="Coils"/>
    </source>
</evidence>
<keyword evidence="1" id="KW-0175">Coiled coil</keyword>
<gene>
    <name evidence="2" type="ORF">N5I27_04110</name>
</gene>
<dbReference type="RefSeq" id="WP_114392426.1">
    <property type="nucleotide sequence ID" value="NZ_CP031011.1"/>
</dbReference>
<name>A0AA42QPS2_ACIJO</name>
<evidence type="ECO:0000313" key="3">
    <source>
        <dbReference type="Proteomes" id="UP001161567"/>
    </source>
</evidence>
<proteinExistence type="predicted"/>
<protein>
    <submittedName>
        <fullName evidence="2">Uncharacterized protein</fullName>
    </submittedName>
</protein>
<dbReference type="EMBL" id="JAOCIL010000001">
    <property type="protein sequence ID" value="MDH1437608.1"/>
    <property type="molecule type" value="Genomic_DNA"/>
</dbReference>
<evidence type="ECO:0000313" key="2">
    <source>
        <dbReference type="EMBL" id="MDH1437608.1"/>
    </source>
</evidence>
<feature type="coiled-coil region" evidence="1">
    <location>
        <begin position="73"/>
        <end position="100"/>
    </location>
</feature>
<sequence length="104" mass="12322">MTQEASAELLEIENKISKVQERIERIEDLISEKWDVSGNMTKGIFESDEKFYKRFDQAEEVARNFERAKTPELNTYRQELKQLEGKKQQLNERLFAGLDESDDF</sequence>